<dbReference type="Proteomes" id="UP000775213">
    <property type="component" value="Unassembled WGS sequence"/>
</dbReference>
<proteinExistence type="predicted"/>
<evidence type="ECO:0000313" key="2">
    <source>
        <dbReference type="Proteomes" id="UP000775213"/>
    </source>
</evidence>
<sequence length="68" mass="7260">MNLAEFANALALLEKKGSGIGGKLGGQWGDFVGNYSGCNGHIIIFKFPQLALAVQRGRRTKKQKAIIG</sequence>
<dbReference type="EMBL" id="JAGFBR010000018">
    <property type="protein sequence ID" value="KAH0451035.1"/>
    <property type="molecule type" value="Genomic_DNA"/>
</dbReference>
<evidence type="ECO:0000313" key="1">
    <source>
        <dbReference type="EMBL" id="KAH0451035.1"/>
    </source>
</evidence>
<name>A0AAV7FN28_DENCH</name>
<accession>A0AAV7FN28</accession>
<dbReference type="AlphaFoldDB" id="A0AAV7FN28"/>
<keyword evidence="2" id="KW-1185">Reference proteome</keyword>
<protein>
    <submittedName>
        <fullName evidence="1">Uncharacterized protein</fullName>
    </submittedName>
</protein>
<gene>
    <name evidence="1" type="ORF">IEQ34_021727</name>
</gene>
<reference evidence="1 2" key="1">
    <citation type="journal article" date="2021" name="Hortic Res">
        <title>Chromosome-scale assembly of the Dendrobium chrysotoxum genome enhances the understanding of orchid evolution.</title>
        <authorList>
            <person name="Zhang Y."/>
            <person name="Zhang G.Q."/>
            <person name="Zhang D."/>
            <person name="Liu X.D."/>
            <person name="Xu X.Y."/>
            <person name="Sun W.H."/>
            <person name="Yu X."/>
            <person name="Zhu X."/>
            <person name="Wang Z.W."/>
            <person name="Zhao X."/>
            <person name="Zhong W.Y."/>
            <person name="Chen H."/>
            <person name="Yin W.L."/>
            <person name="Huang T."/>
            <person name="Niu S.C."/>
            <person name="Liu Z.J."/>
        </authorList>
    </citation>
    <scope>NUCLEOTIDE SEQUENCE [LARGE SCALE GENOMIC DNA]</scope>
    <source>
        <strain evidence="1">Lindl</strain>
    </source>
</reference>
<organism evidence="1 2">
    <name type="scientific">Dendrobium chrysotoxum</name>
    <name type="common">Orchid</name>
    <dbReference type="NCBI Taxonomy" id="161865"/>
    <lineage>
        <taxon>Eukaryota</taxon>
        <taxon>Viridiplantae</taxon>
        <taxon>Streptophyta</taxon>
        <taxon>Embryophyta</taxon>
        <taxon>Tracheophyta</taxon>
        <taxon>Spermatophyta</taxon>
        <taxon>Magnoliopsida</taxon>
        <taxon>Liliopsida</taxon>
        <taxon>Asparagales</taxon>
        <taxon>Orchidaceae</taxon>
        <taxon>Epidendroideae</taxon>
        <taxon>Malaxideae</taxon>
        <taxon>Dendrobiinae</taxon>
        <taxon>Dendrobium</taxon>
    </lineage>
</organism>
<comment type="caution">
    <text evidence="1">The sequence shown here is derived from an EMBL/GenBank/DDBJ whole genome shotgun (WGS) entry which is preliminary data.</text>
</comment>